<evidence type="ECO:0000313" key="5">
    <source>
        <dbReference type="Proteomes" id="UP001519290"/>
    </source>
</evidence>
<dbReference type="Pfam" id="PF04685">
    <property type="entry name" value="DUF608"/>
    <property type="match status" value="1"/>
</dbReference>
<feature type="domain" description="Glycosyl-hydrolase family 116 N-terminal" evidence="3">
    <location>
        <begin position="13"/>
        <end position="361"/>
    </location>
</feature>
<sequence length="832" mass="90188">MRQLDHTDARHVAMPLGGIGTGNVALCADGALRQWQLQGVGNHGGDLPHTFFAVRAQHPEPPLDSTRILQAPPPPPEAPGTPLVTDDHVPDWQRELLGRHGGARATRFRATYPVAEVDYELDVPLDVHLQAFTPLIPQDVDRSSLPAALFTITLTNTGTVAMTARLGAAMQNPVGHDGTTAPDGVRAAGYGGNTNRVRRHDGWTALVLENAGLDPSAPGAGQAVLTCDHPATTALPQWEDPGEFLDFLHARTGHVERPSPPGQGHLPDHHPGVPRGAHGPSPHGATWNGGLAAPVHLEPGASATIRLAMTWYFPNRYVDFPQGGAFAAQSAPTRLWLGNHYATLHADALAVAEQVQREWEDLEAATRCWTDLLTDSGLDEEAVEHLAAQAVVLRSPTCFHAADGTFYGFEGVNGASTGGHAGVVGGSCPLNCTHVWNYAHALAALFPTLERSMRETELDVLQAPDGSVPHRVIAPTSLPQLWNRPIGGPLTPALDGMLGVLLKTYRELRSGAIDDAWLDQRWEHLTRLLAHIRTTWDPEATGVLRGIQPSTHDIDLAGANTFMGTLWLAALRAVEEMSRPRGEHTEADELRALFERGSAAYDELLFTGEYYVQELEEGPERPFQWGEGCLADQLIGQWWAHELDLGHLLPVDHVRSALQAIVRHNLRHGFADLEHDFRAFADGDDTGLLVCTWPRGGRPATPLRYADEVWTGTEQQVAAHCLREGLADEATAILRGLRDRYDGRRRNPYNHIECGDHYVRSLAGWTLLDAATGRSWDARTGALRLDRPTGGTRVPLLTGTGWGYAHAVGDAVEVVTLGGQLPVRSTSWTGAS</sequence>
<protein>
    <submittedName>
        <fullName evidence="4">Uncharacterized protein (DUF608 family)</fullName>
    </submittedName>
</protein>
<comment type="caution">
    <text evidence="4">The sequence shown here is derived from an EMBL/GenBank/DDBJ whole genome shotgun (WGS) entry which is preliminary data.</text>
</comment>
<evidence type="ECO:0000259" key="3">
    <source>
        <dbReference type="Pfam" id="PF12215"/>
    </source>
</evidence>
<dbReference type="SUPFAM" id="SSF48208">
    <property type="entry name" value="Six-hairpin glycosidases"/>
    <property type="match status" value="1"/>
</dbReference>
<keyword evidence="5" id="KW-1185">Reference proteome</keyword>
<evidence type="ECO:0000256" key="1">
    <source>
        <dbReference type="SAM" id="MobiDB-lite"/>
    </source>
</evidence>
<dbReference type="Gene3D" id="1.50.10.10">
    <property type="match status" value="1"/>
</dbReference>
<reference evidence="4 5" key="1">
    <citation type="submission" date="2021-03" db="EMBL/GenBank/DDBJ databases">
        <title>Sequencing the genomes of 1000 actinobacteria strains.</title>
        <authorList>
            <person name="Klenk H.-P."/>
        </authorList>
    </citation>
    <scope>NUCLEOTIDE SEQUENCE [LARGE SCALE GENOMIC DNA]</scope>
    <source>
        <strain evidence="4 5">DSM 14566</strain>
    </source>
</reference>
<gene>
    <name evidence="4" type="ORF">JOF43_001292</name>
</gene>
<dbReference type="PANTHER" id="PTHR12654">
    <property type="entry name" value="BILE ACID BETA-GLUCOSIDASE-RELATED"/>
    <property type="match status" value="1"/>
</dbReference>
<dbReference type="PANTHER" id="PTHR12654:SF4">
    <property type="entry name" value="PB1 DOMAIN-CONTAINING PROTEIN"/>
    <property type="match status" value="1"/>
</dbReference>
<dbReference type="InterPro" id="IPR024462">
    <property type="entry name" value="GH116_N"/>
</dbReference>
<dbReference type="InterPro" id="IPR012341">
    <property type="entry name" value="6hp_glycosidase-like_sf"/>
</dbReference>
<dbReference type="InterPro" id="IPR008928">
    <property type="entry name" value="6-hairpin_glycosidase_sf"/>
</dbReference>
<dbReference type="Proteomes" id="UP001519290">
    <property type="component" value="Unassembled WGS sequence"/>
</dbReference>
<evidence type="ECO:0000259" key="2">
    <source>
        <dbReference type="Pfam" id="PF04685"/>
    </source>
</evidence>
<dbReference type="InterPro" id="IPR052566">
    <property type="entry name" value="Non-lysos_glucosylceramidase"/>
</dbReference>
<evidence type="ECO:0000313" key="4">
    <source>
        <dbReference type="EMBL" id="MBP2381335.1"/>
    </source>
</evidence>
<dbReference type="Pfam" id="PF12215">
    <property type="entry name" value="Glyco_hydr_116N"/>
    <property type="match status" value="1"/>
</dbReference>
<dbReference type="InterPro" id="IPR006775">
    <property type="entry name" value="GH116_catalytic"/>
</dbReference>
<organism evidence="4 5">
    <name type="scientific">Brachybacterium sacelli</name>
    <dbReference type="NCBI Taxonomy" id="173364"/>
    <lineage>
        <taxon>Bacteria</taxon>
        <taxon>Bacillati</taxon>
        <taxon>Actinomycetota</taxon>
        <taxon>Actinomycetes</taxon>
        <taxon>Micrococcales</taxon>
        <taxon>Dermabacteraceae</taxon>
        <taxon>Brachybacterium</taxon>
    </lineage>
</organism>
<dbReference type="EMBL" id="JAGIOD010000001">
    <property type="protein sequence ID" value="MBP2381335.1"/>
    <property type="molecule type" value="Genomic_DNA"/>
</dbReference>
<dbReference type="RefSeq" id="WP_209900403.1">
    <property type="nucleotide sequence ID" value="NZ_BAAAJW010000002.1"/>
</dbReference>
<accession>A0ABS4WYP8</accession>
<feature type="region of interest" description="Disordered" evidence="1">
    <location>
        <begin position="253"/>
        <end position="287"/>
    </location>
</feature>
<proteinExistence type="predicted"/>
<feature type="domain" description="Glycosyl-hydrolase family 116 catalytic region" evidence="2">
    <location>
        <begin position="438"/>
        <end position="767"/>
    </location>
</feature>
<name>A0ABS4WYP8_9MICO</name>